<feature type="region of interest" description="Disordered" evidence="1">
    <location>
        <begin position="121"/>
        <end position="146"/>
    </location>
</feature>
<keyword evidence="3" id="KW-1185">Reference proteome</keyword>
<feature type="compositionally biased region" description="Basic and acidic residues" evidence="1">
    <location>
        <begin position="122"/>
        <end position="135"/>
    </location>
</feature>
<dbReference type="AlphaFoldDB" id="A0ABD3AR91"/>
<proteinExistence type="predicted"/>
<protein>
    <submittedName>
        <fullName evidence="2">Uncharacterized protein</fullName>
    </submittedName>
</protein>
<evidence type="ECO:0000313" key="3">
    <source>
        <dbReference type="Proteomes" id="UP001630127"/>
    </source>
</evidence>
<evidence type="ECO:0000256" key="1">
    <source>
        <dbReference type="SAM" id="MobiDB-lite"/>
    </source>
</evidence>
<gene>
    <name evidence="2" type="ORF">ACH5RR_007237</name>
</gene>
<dbReference type="EMBL" id="JBJUIK010000003">
    <property type="protein sequence ID" value="KAL3533716.1"/>
    <property type="molecule type" value="Genomic_DNA"/>
</dbReference>
<sequence length="146" mass="16007">MGDGLDSDLVPSRSRGGWSNRVAKTCDWRADLATCASKSMARDELRRYHRDNPLVSNADIEVGKNVKEDIPEAYMDTPGKVDMGASISADDVIRAGGFGARDDIGSFLPVASDFTDFEDSLLDARDHEEPQEKISRPGLGWTESEK</sequence>
<dbReference type="Proteomes" id="UP001630127">
    <property type="component" value="Unassembled WGS sequence"/>
</dbReference>
<organism evidence="2 3">
    <name type="scientific">Cinchona calisaya</name>
    <dbReference type="NCBI Taxonomy" id="153742"/>
    <lineage>
        <taxon>Eukaryota</taxon>
        <taxon>Viridiplantae</taxon>
        <taxon>Streptophyta</taxon>
        <taxon>Embryophyta</taxon>
        <taxon>Tracheophyta</taxon>
        <taxon>Spermatophyta</taxon>
        <taxon>Magnoliopsida</taxon>
        <taxon>eudicotyledons</taxon>
        <taxon>Gunneridae</taxon>
        <taxon>Pentapetalae</taxon>
        <taxon>asterids</taxon>
        <taxon>lamiids</taxon>
        <taxon>Gentianales</taxon>
        <taxon>Rubiaceae</taxon>
        <taxon>Cinchonoideae</taxon>
        <taxon>Cinchoneae</taxon>
        <taxon>Cinchona</taxon>
    </lineage>
</organism>
<accession>A0ABD3AR91</accession>
<dbReference type="PANTHER" id="PTHR37250">
    <property type="entry name" value="OS05G0496000 PROTEIN"/>
    <property type="match status" value="1"/>
</dbReference>
<evidence type="ECO:0000313" key="2">
    <source>
        <dbReference type="EMBL" id="KAL3533716.1"/>
    </source>
</evidence>
<comment type="caution">
    <text evidence="2">The sequence shown here is derived from an EMBL/GenBank/DDBJ whole genome shotgun (WGS) entry which is preliminary data.</text>
</comment>
<name>A0ABD3AR91_9GENT</name>
<reference evidence="2 3" key="1">
    <citation type="submission" date="2024-11" db="EMBL/GenBank/DDBJ databases">
        <title>A near-complete genome assembly of Cinchona calisaya.</title>
        <authorList>
            <person name="Lian D.C."/>
            <person name="Zhao X.W."/>
            <person name="Wei L."/>
        </authorList>
    </citation>
    <scope>NUCLEOTIDE SEQUENCE [LARGE SCALE GENOMIC DNA]</scope>
    <source>
        <tissue evidence="2">Nenye</tissue>
    </source>
</reference>
<dbReference type="PANTHER" id="PTHR37250:SF1">
    <property type="entry name" value="OS05G0496000 PROTEIN"/>
    <property type="match status" value="1"/>
</dbReference>